<dbReference type="RefSeq" id="WP_096720450.1">
    <property type="nucleotide sequence ID" value="NZ_MTZV01000004.1"/>
</dbReference>
<organism evidence="2 3">
    <name type="scientific">Paraburkholderia acidicola</name>
    <dbReference type="NCBI Taxonomy" id="1912599"/>
    <lineage>
        <taxon>Bacteria</taxon>
        <taxon>Pseudomonadati</taxon>
        <taxon>Pseudomonadota</taxon>
        <taxon>Betaproteobacteria</taxon>
        <taxon>Burkholderiales</taxon>
        <taxon>Burkholderiaceae</taxon>
        <taxon>Paraburkholderia</taxon>
    </lineage>
</organism>
<protein>
    <recommendedName>
        <fullName evidence="1">DUF5624 domain-containing protein</fullName>
    </recommendedName>
</protein>
<dbReference type="Pfam" id="PF18538">
    <property type="entry name" value="DUF5624"/>
    <property type="match status" value="1"/>
</dbReference>
<dbReference type="AlphaFoldDB" id="A0A2A4EWP4"/>
<evidence type="ECO:0000259" key="1">
    <source>
        <dbReference type="Pfam" id="PF18538"/>
    </source>
</evidence>
<evidence type="ECO:0000313" key="2">
    <source>
        <dbReference type="EMBL" id="PCE25275.1"/>
    </source>
</evidence>
<comment type="caution">
    <text evidence="2">The sequence shown here is derived from an EMBL/GenBank/DDBJ whole genome shotgun (WGS) entry which is preliminary data.</text>
</comment>
<dbReference type="Proteomes" id="UP000218022">
    <property type="component" value="Unassembled WGS sequence"/>
</dbReference>
<dbReference type="EMBL" id="MTZV01000004">
    <property type="protein sequence ID" value="PCE25275.1"/>
    <property type="molecule type" value="Genomic_DNA"/>
</dbReference>
<name>A0A2A4EWP4_9BURK</name>
<accession>A0A2A4EWP4</accession>
<sequence length="388" mass="44152">MAYQPHPSFQSLYDAYTGQDSTGQHLTRHMVKLTEDKPILIVTGSDFVIFPGSRRPPIIESFRRSTRGFTELTAISHFGPALAWIFRLRDLGYASWREDAARMLTRTEEVRGNNSESYWTDVVAVDAFRGYERKITDMIDYSCDVTASFLNWCLADESRMTFENLRERYLDPLNSADVPVPIDDMMVATFSLTFLDIGHRMLNWLRAQDFDWSTLMVLLSGKSGRPTAGLTWPTNNNCHILSSASNGQLPAENVQIAPHGPSMQLADMGNPARLQELEQQFRELFLHIRANIDLSRLMFDGYPAFLKSIEEPPVIEPGTKTLRAMPKLRSPDDRLTAITRLRFVMEDPCQLLSNSVAHFVIDQLCEHGNDPKRVVIPGFSNLTYPSRR</sequence>
<gene>
    <name evidence="2" type="ORF">BWP39_12175</name>
</gene>
<feature type="domain" description="DUF5624" evidence="1">
    <location>
        <begin position="66"/>
        <end position="195"/>
    </location>
</feature>
<proteinExistence type="predicted"/>
<evidence type="ECO:0000313" key="3">
    <source>
        <dbReference type="Proteomes" id="UP000218022"/>
    </source>
</evidence>
<reference evidence="2 3" key="1">
    <citation type="submission" date="2017-01" db="EMBL/GenBank/DDBJ databases">
        <title>Whole-Genome Shotgun Sequencing of Two beta-Proteobacterial Species in Search of the Bulgecin Biosynthetic Cluster.</title>
        <authorList>
            <person name="Horsman M.E."/>
            <person name="Marous D.R."/>
            <person name="Li R."/>
            <person name="Oliver R.A."/>
            <person name="Byun B."/>
            <person name="Emrich S.J."/>
            <person name="Boggess B."/>
            <person name="Townsend C.A."/>
            <person name="Mobashery S."/>
        </authorList>
    </citation>
    <scope>NUCLEOTIDE SEQUENCE [LARGE SCALE GENOMIC DNA]</scope>
    <source>
        <strain evidence="2 3">ATCC 31363</strain>
    </source>
</reference>
<dbReference type="InterPro" id="IPR041132">
    <property type="entry name" value="DUF5624"/>
</dbReference>
<dbReference type="OrthoDB" id="3963779at2"/>